<feature type="transmembrane region" description="Helical" evidence="1">
    <location>
        <begin position="12"/>
        <end position="31"/>
    </location>
</feature>
<keyword evidence="1" id="KW-0472">Membrane</keyword>
<name>A0A4D7ALM2_9FIRM</name>
<keyword evidence="1" id="KW-1133">Transmembrane helix</keyword>
<accession>A0A4D7ALM2</accession>
<dbReference type="KEGG" id="obj:EIO64_03200"/>
<keyword evidence="3" id="KW-1185">Reference proteome</keyword>
<sequence length="167" mass="17971">MEQKAKRVGKFNIIDIIAVILIVAVVAFGAWKLLGSSGGTAAEDGGMVKVTYVVKCEGVPTELYETCQAHLPSPLMASGALVGGQIESVEMEPYYVLGPDGQWIEDPEHVTLLFTATTETPAGEVMTTKVGDQEVRIGKTDYILKSEYIEFSGGTIVDVQWEGLAEE</sequence>
<evidence type="ECO:0000313" key="2">
    <source>
        <dbReference type="EMBL" id="QCI58358.1"/>
    </source>
</evidence>
<gene>
    <name evidence="2" type="ORF">EIO64_03200</name>
</gene>
<dbReference type="InterPro" id="IPR025480">
    <property type="entry name" value="DUF4330"/>
</dbReference>
<organism evidence="2 3">
    <name type="scientific">Dysosmobacter welbionis</name>
    <dbReference type="NCBI Taxonomy" id="2093857"/>
    <lineage>
        <taxon>Bacteria</taxon>
        <taxon>Bacillati</taxon>
        <taxon>Bacillota</taxon>
        <taxon>Clostridia</taxon>
        <taxon>Eubacteriales</taxon>
        <taxon>Oscillospiraceae</taxon>
        <taxon>Dysosmobacter</taxon>
    </lineage>
</organism>
<evidence type="ECO:0000256" key="1">
    <source>
        <dbReference type="SAM" id="Phobius"/>
    </source>
</evidence>
<dbReference type="EMBL" id="CP034413">
    <property type="protein sequence ID" value="QCI58358.1"/>
    <property type="molecule type" value="Genomic_DNA"/>
</dbReference>
<protein>
    <submittedName>
        <fullName evidence="2">DUF4330 domain-containing protein</fullName>
    </submittedName>
</protein>
<proteinExistence type="predicted"/>
<dbReference type="Pfam" id="PF14221">
    <property type="entry name" value="DUF4330"/>
    <property type="match status" value="1"/>
</dbReference>
<dbReference type="RefSeq" id="WP_036629708.1">
    <property type="nucleotide sequence ID" value="NZ_CP034413.3"/>
</dbReference>
<dbReference type="Proteomes" id="UP000298642">
    <property type="component" value="Chromosome"/>
</dbReference>
<evidence type="ECO:0000313" key="3">
    <source>
        <dbReference type="Proteomes" id="UP000298642"/>
    </source>
</evidence>
<dbReference type="GeneID" id="89523180"/>
<keyword evidence="1" id="KW-0812">Transmembrane</keyword>
<reference evidence="3" key="1">
    <citation type="submission" date="2018-12" db="EMBL/GenBank/DDBJ databases">
        <title>Dusodibacter welbiota gen. nov., sp. nov., isolated from human faeces and emended description of the Oscillibacter genus.</title>
        <authorList>
            <person name="Le Roy T."/>
            <person name="Van der Smissen P."/>
            <person name="Delzenne N."/>
            <person name="Muccioli G."/>
            <person name="Collet J.F."/>
            <person name="Cani P.D."/>
        </authorList>
    </citation>
    <scope>NUCLEOTIDE SEQUENCE [LARGE SCALE GENOMIC DNA]</scope>
    <source>
        <strain evidence="3">J115</strain>
    </source>
</reference>
<dbReference type="AlphaFoldDB" id="A0A4D7ALM2"/>